<dbReference type="KEGG" id="rsa:RSal33209_0075"/>
<dbReference type="Pfam" id="PF23235">
    <property type="entry name" value="WHD_3rd_Lhr"/>
    <property type="match status" value="1"/>
</dbReference>
<keyword evidence="4" id="KW-0067">ATP-binding</keyword>
<gene>
    <name evidence="4" type="ordered locus">RSal33209_0075</name>
</gene>
<evidence type="ECO:0000313" key="5">
    <source>
        <dbReference type="Proteomes" id="UP000002007"/>
    </source>
</evidence>
<reference evidence="5" key="1">
    <citation type="journal article" date="2008" name="J. Bacteriol.">
        <title>Genome sequence of the fish pathogen Renibacterium salmoninarum suggests reductive evolution away from an environmental Arthrobacter ancestor.</title>
        <authorList>
            <person name="Wiens G.D."/>
            <person name="Rockey D.D."/>
            <person name="Wu Z."/>
            <person name="Chang J."/>
            <person name="Levy R."/>
            <person name="Crane S."/>
            <person name="Chen D.S."/>
            <person name="Capri G.R."/>
            <person name="Burnett J.R."/>
            <person name="Sudheesh P.S."/>
            <person name="Schipma M.J."/>
            <person name="Burd H."/>
            <person name="Bhattacharyya A."/>
            <person name="Rhodes L.D."/>
            <person name="Kaul R."/>
            <person name="Strom M.S."/>
        </authorList>
    </citation>
    <scope>NUCLEOTIDE SEQUENCE [LARGE SCALE GENOMIC DNA]</scope>
    <source>
        <strain evidence="5">ATCC 33209 / DSM 20767 / JCM 11484 / NBRC 15589 / NCIMB 2235</strain>
    </source>
</reference>
<dbReference type="Proteomes" id="UP000002007">
    <property type="component" value="Chromosome"/>
</dbReference>
<keyword evidence="5" id="KW-1185">Reference proteome</keyword>
<dbReference type="STRING" id="288705.RSal33209_0075"/>
<keyword evidence="4" id="KW-0378">Hydrolase</keyword>
<feature type="region of interest" description="Disordered" evidence="1">
    <location>
        <begin position="308"/>
        <end position="343"/>
    </location>
</feature>
<sequence length="409" mass="43413">MAITELVKANRAFTSKIAGQSVLLAVEDAARVRDALGLPLPMGIPLAFIEPVLDPLGDLVSRYARTHGPFLTSEVAARFGLGVAIVQSALDRLGADGRVVQGEFRPIATQGGATGLEWCDAQVLRRIRQRSLAALRAEVEPVDRAAYARFLPAWQHINSSLRGHDGVLTVIDQLAGVPIPVSAVEPLVLAVRVRDYSPALLDELMASGEVLWSGAGSLPGNDGWISLHLAESAALTLSPAEDYMPGALALRVQEFLSSGGAYFFQQLRLGLSDTELPSNEALTSALWELVWAGRVGNETFAPVRGMLDGGHTAHKQKARTPRLRPGRLPGAQGAGRYAGLSRPATPMGSPMVGGRWSSFAVATEVLEPTVRAHAMADTHGPLRGSHARLGCRGGSARRIRLNVQGALPP</sequence>
<dbReference type="eggNOG" id="COG1201">
    <property type="taxonomic scope" value="Bacteria"/>
</dbReference>
<dbReference type="HOGENOM" id="CLU_672444_0_0_11"/>
<dbReference type="AlphaFoldDB" id="A9WLQ1"/>
<dbReference type="InterPro" id="IPR055369">
    <property type="entry name" value="WH2_Lhr"/>
</dbReference>
<feature type="domain" description="Large helicase-related protein winged-helix" evidence="2">
    <location>
        <begin position="142"/>
        <end position="230"/>
    </location>
</feature>
<protein>
    <submittedName>
        <fullName evidence="4">ATP-dependent helicase</fullName>
    </submittedName>
</protein>
<name>A9WLQ1_RENSM</name>
<organism evidence="4 5">
    <name type="scientific">Renibacterium salmoninarum (strain ATCC 33209 / DSM 20767 / JCM 11484 / NBRC 15589 / NCIMB 2235)</name>
    <dbReference type="NCBI Taxonomy" id="288705"/>
    <lineage>
        <taxon>Bacteria</taxon>
        <taxon>Bacillati</taxon>
        <taxon>Actinomycetota</taxon>
        <taxon>Actinomycetes</taxon>
        <taxon>Micrococcales</taxon>
        <taxon>Micrococcaceae</taxon>
        <taxon>Renibacterium</taxon>
    </lineage>
</organism>
<evidence type="ECO:0000256" key="1">
    <source>
        <dbReference type="SAM" id="MobiDB-lite"/>
    </source>
</evidence>
<keyword evidence="4" id="KW-0347">Helicase</keyword>
<dbReference type="Pfam" id="PF23236">
    <property type="entry name" value="WHD_2nd_Lhr"/>
    <property type="match status" value="1"/>
</dbReference>
<accession>A9WLQ1</accession>
<dbReference type="InterPro" id="IPR055368">
    <property type="entry name" value="WH3_Lhr"/>
</dbReference>
<keyword evidence="4" id="KW-0547">Nucleotide-binding</keyword>
<evidence type="ECO:0000313" key="4">
    <source>
        <dbReference type="EMBL" id="ABY21831.1"/>
    </source>
</evidence>
<feature type="compositionally biased region" description="Basic residues" evidence="1">
    <location>
        <begin position="312"/>
        <end position="325"/>
    </location>
</feature>
<feature type="domain" description="Large helicase-related protein winged-helix" evidence="3">
    <location>
        <begin position="3"/>
        <end position="50"/>
    </location>
</feature>
<proteinExistence type="predicted"/>
<evidence type="ECO:0000259" key="2">
    <source>
        <dbReference type="Pfam" id="PF23235"/>
    </source>
</evidence>
<evidence type="ECO:0000259" key="3">
    <source>
        <dbReference type="Pfam" id="PF23236"/>
    </source>
</evidence>
<dbReference type="GO" id="GO:0004386">
    <property type="term" value="F:helicase activity"/>
    <property type="evidence" value="ECO:0007669"/>
    <property type="project" value="UniProtKB-KW"/>
</dbReference>
<dbReference type="EMBL" id="CP000910">
    <property type="protein sequence ID" value="ABY21831.1"/>
    <property type="molecule type" value="Genomic_DNA"/>
</dbReference>